<feature type="chain" id="PRO_5012173943" description="EGF-like domain-containing protein" evidence="1">
    <location>
        <begin position="20"/>
        <end position="317"/>
    </location>
</feature>
<dbReference type="EMBL" id="CP022163">
    <property type="protein sequence ID" value="ATB26730.1"/>
    <property type="molecule type" value="Genomic_DNA"/>
</dbReference>
<evidence type="ECO:0008006" key="4">
    <source>
        <dbReference type="Google" id="ProtNLM"/>
    </source>
</evidence>
<evidence type="ECO:0000313" key="2">
    <source>
        <dbReference type="EMBL" id="ATB26730.1"/>
    </source>
</evidence>
<gene>
    <name evidence="2" type="ORF">MEBOL_000164</name>
</gene>
<dbReference type="PROSITE" id="PS51257">
    <property type="entry name" value="PROKAR_LIPOPROTEIN"/>
    <property type="match status" value="1"/>
</dbReference>
<feature type="signal peptide" evidence="1">
    <location>
        <begin position="1"/>
        <end position="19"/>
    </location>
</feature>
<organism evidence="2 3">
    <name type="scientific">Melittangium boletus DSM 14713</name>
    <dbReference type="NCBI Taxonomy" id="1294270"/>
    <lineage>
        <taxon>Bacteria</taxon>
        <taxon>Pseudomonadati</taxon>
        <taxon>Myxococcota</taxon>
        <taxon>Myxococcia</taxon>
        <taxon>Myxococcales</taxon>
        <taxon>Cystobacterineae</taxon>
        <taxon>Archangiaceae</taxon>
        <taxon>Melittangium</taxon>
    </lineage>
</organism>
<proteinExistence type="predicted"/>
<dbReference type="Proteomes" id="UP000217289">
    <property type="component" value="Chromosome"/>
</dbReference>
<dbReference type="KEGG" id="mbd:MEBOL_000164"/>
<dbReference type="AlphaFoldDB" id="A0A250I6A3"/>
<dbReference type="Gene3D" id="2.60.120.380">
    <property type="match status" value="2"/>
</dbReference>
<evidence type="ECO:0000313" key="3">
    <source>
        <dbReference type="Proteomes" id="UP000217289"/>
    </source>
</evidence>
<keyword evidence="1" id="KW-0732">Signal</keyword>
<dbReference type="OrthoDB" id="5501751at2"/>
<name>A0A250I6A3_9BACT</name>
<keyword evidence="3" id="KW-1185">Reference proteome</keyword>
<accession>A0A250I6A3</accession>
<evidence type="ECO:0000256" key="1">
    <source>
        <dbReference type="SAM" id="SignalP"/>
    </source>
</evidence>
<sequence length="317" mass="33806">MRHVLSTLPLLGLSALLGAGCLATTEPPVVKDPCEPNPCTQGDKTTCFNDNGRASCLCKQGTIPRPNGSCEPVSAANCPEHAGDGSEPDDCIARALPLAPNTPVTERTIEPVGDYDFFRIDGAARNVYTLSAEPGTGSILPRLDVFDQQGVWLTALDGSPKVTLGFKARVGAPYYVRVSHSPKDPSAGTGGYTLNLATPVVDDHGDTTTEATTFTPSPAGSGSPATISGRFEYGQDDDFFSFPVVFNAIYRIEFDTASGRVIPALAAFIREDVKNPFRTAQNAFIEFRADSSTTVYLDLYSGSAEPGSYAFRVLEYR</sequence>
<reference evidence="2 3" key="1">
    <citation type="submission" date="2017-06" db="EMBL/GenBank/DDBJ databases">
        <authorList>
            <person name="Kim H.J."/>
            <person name="Triplett B.A."/>
        </authorList>
    </citation>
    <scope>NUCLEOTIDE SEQUENCE [LARGE SCALE GENOMIC DNA]</scope>
    <source>
        <strain evidence="2 3">DSM 14713</strain>
    </source>
</reference>
<protein>
    <recommendedName>
        <fullName evidence="4">EGF-like domain-containing protein</fullName>
    </recommendedName>
</protein>
<dbReference type="RefSeq" id="WP_095975633.1">
    <property type="nucleotide sequence ID" value="NZ_CP022163.1"/>
</dbReference>